<reference evidence="4 5" key="1">
    <citation type="submission" date="2019-04" db="EMBL/GenBank/DDBJ databases">
        <title>Sphingobacterium olei sp. nov., isolated from oil-contaminated soil.</title>
        <authorList>
            <person name="Liu B."/>
        </authorList>
    </citation>
    <scope>NUCLEOTIDE SEQUENCE [LARGE SCALE GENOMIC DNA]</scope>
    <source>
        <strain evidence="4 5">Y3L14</strain>
    </source>
</reference>
<dbReference type="InterPro" id="IPR001375">
    <property type="entry name" value="Peptidase_S9_cat"/>
</dbReference>
<evidence type="ECO:0000313" key="4">
    <source>
        <dbReference type="EMBL" id="TJY63516.1"/>
    </source>
</evidence>
<proteinExistence type="predicted"/>
<name>A0A4U0GWY8_9SPHI</name>
<accession>A0A4U0GWY8</accession>
<dbReference type="PANTHER" id="PTHR11731">
    <property type="entry name" value="PROTEASE FAMILY S9B,C DIPEPTIDYL-PEPTIDASE IV-RELATED"/>
    <property type="match status" value="1"/>
</dbReference>
<dbReference type="SUPFAM" id="SSF82171">
    <property type="entry name" value="DPP6 N-terminal domain-like"/>
    <property type="match status" value="1"/>
</dbReference>
<sequence>MRLIKTILLLFISSSAVAQGSLEDYKRAKTVRKDFSNKIYNIPGQINWNEEGTLFWYDKPIKDGREYILVDAVHQTKTVLLTLSELSDALKGELKKDVTLRHLASDKVKIKNLNILEIEAEGNIWEWNRTERSIRKVKEIAVNTNRRGQYWGQKFDDSKGEAITSPDEKYVAFIKNSNLYIAQKDDGKSEKQLTFDGNPEEYYSAHIHWSPDSKKVSTSRVRKAAIRILTLLESSPADQLQPKLQTRDYVKPGDVLPQCYPVIYNIDQQQLYRADQRALENQFSLSRIEWRKDSRAITFEYNRRGHQQFDVIELDASSGNTRSLIHEVNKTFIDYSGKRYRKDVKDGQEIIWASERDGWNHLYLYDGVSGEVKNQITKGNWVVRKVVHVDEESRKIIFEASGKNPKFDPYLIQYYSVDFDGKNLKELTKENANHQGYFNAEFSSFVDIYSRVDEVPTMVLRNSMGKVIMELERGDISDLLSVNWQKPEVFSAKGRDGQTDIWGIIIRPTNFDASKKYPVIEYIYAGPHSSFVPKSFYPNPSGMHELAELGFIVVQIDGMGTSNRSKVFHDVAWKNLKDAGFPDRIAWMKAASKNYPYMDLEKVGIYGTSAGGQSSTGALLFHPEFYKVGVSSCGCHDNRMDKIWWNEQWMGWPIGPHYAECSNTENAGKLEGKLLLIVGEVDDNVDPSSTYQLVDALIKADKDHEFIMVPGMGHSSGGDFGEKKRRDFFVKHLLGVDPPVWDAY</sequence>
<dbReference type="AlphaFoldDB" id="A0A4U0GWY8"/>
<feature type="domain" description="Peptidase S9 prolyl oligopeptidase catalytic" evidence="2">
    <location>
        <begin position="546"/>
        <end position="718"/>
    </location>
</feature>
<dbReference type="PANTHER" id="PTHR11731:SF118">
    <property type="entry name" value="BLR1971 PROTEIN"/>
    <property type="match status" value="1"/>
</dbReference>
<feature type="signal peptide" evidence="1">
    <location>
        <begin position="1"/>
        <end position="18"/>
    </location>
</feature>
<comment type="caution">
    <text evidence="4">The sequence shown here is derived from an EMBL/GenBank/DDBJ whole genome shotgun (WGS) entry which is preliminary data.</text>
</comment>
<keyword evidence="5" id="KW-1185">Reference proteome</keyword>
<evidence type="ECO:0000313" key="5">
    <source>
        <dbReference type="Proteomes" id="UP000309872"/>
    </source>
</evidence>
<feature type="domain" description="Dipeptidylpeptidase IV N-terminal" evidence="3">
    <location>
        <begin position="162"/>
        <end position="452"/>
    </location>
</feature>
<evidence type="ECO:0000256" key="1">
    <source>
        <dbReference type="SAM" id="SignalP"/>
    </source>
</evidence>
<dbReference type="Proteomes" id="UP000309872">
    <property type="component" value="Unassembled WGS sequence"/>
</dbReference>
<dbReference type="GO" id="GO:0006508">
    <property type="term" value="P:proteolysis"/>
    <property type="evidence" value="ECO:0007669"/>
    <property type="project" value="InterPro"/>
</dbReference>
<evidence type="ECO:0000259" key="3">
    <source>
        <dbReference type="Pfam" id="PF00930"/>
    </source>
</evidence>
<dbReference type="GO" id="GO:0008236">
    <property type="term" value="F:serine-type peptidase activity"/>
    <property type="evidence" value="ECO:0007669"/>
    <property type="project" value="InterPro"/>
</dbReference>
<dbReference type="InterPro" id="IPR002469">
    <property type="entry name" value="Peptidase_S9B_N"/>
</dbReference>
<organism evidence="4 5">
    <name type="scientific">Sphingobacterium alkalisoli</name>
    <dbReference type="NCBI Taxonomy" id="1874115"/>
    <lineage>
        <taxon>Bacteria</taxon>
        <taxon>Pseudomonadati</taxon>
        <taxon>Bacteroidota</taxon>
        <taxon>Sphingobacteriia</taxon>
        <taxon>Sphingobacteriales</taxon>
        <taxon>Sphingobacteriaceae</taxon>
        <taxon>Sphingobacterium</taxon>
    </lineage>
</organism>
<dbReference type="InterPro" id="IPR050278">
    <property type="entry name" value="Serine_Prot_S9B/DPPIV"/>
</dbReference>
<dbReference type="Gene3D" id="3.40.50.1820">
    <property type="entry name" value="alpha/beta hydrolase"/>
    <property type="match status" value="1"/>
</dbReference>
<protein>
    <submittedName>
        <fullName evidence="4">S9 family peptidase</fullName>
    </submittedName>
</protein>
<dbReference type="OrthoDB" id="9777457at2"/>
<keyword evidence="1" id="KW-0732">Signal</keyword>
<gene>
    <name evidence="4" type="ORF">FAZ19_18225</name>
</gene>
<feature type="chain" id="PRO_5020275620" evidence="1">
    <location>
        <begin position="19"/>
        <end position="744"/>
    </location>
</feature>
<dbReference type="InterPro" id="IPR029058">
    <property type="entry name" value="AB_hydrolase_fold"/>
</dbReference>
<dbReference type="Gene3D" id="2.140.10.30">
    <property type="entry name" value="Dipeptidylpeptidase IV, N-terminal domain"/>
    <property type="match status" value="1"/>
</dbReference>
<evidence type="ECO:0000259" key="2">
    <source>
        <dbReference type="Pfam" id="PF00326"/>
    </source>
</evidence>
<dbReference type="SUPFAM" id="SSF53474">
    <property type="entry name" value="alpha/beta-Hydrolases"/>
    <property type="match status" value="1"/>
</dbReference>
<dbReference type="Pfam" id="PF00326">
    <property type="entry name" value="Peptidase_S9"/>
    <property type="match status" value="1"/>
</dbReference>
<dbReference type="Pfam" id="PF00930">
    <property type="entry name" value="DPPIV_N"/>
    <property type="match status" value="1"/>
</dbReference>
<dbReference type="RefSeq" id="WP_136822190.1">
    <property type="nucleotide sequence ID" value="NZ_BMJX01000006.1"/>
</dbReference>
<dbReference type="EMBL" id="SUKA01000006">
    <property type="protein sequence ID" value="TJY63516.1"/>
    <property type="molecule type" value="Genomic_DNA"/>
</dbReference>